<dbReference type="InterPro" id="IPR004358">
    <property type="entry name" value="Sig_transdc_His_kin-like_C"/>
</dbReference>
<comment type="catalytic activity">
    <reaction evidence="1">
        <text>ATP + protein L-histidine = ADP + protein N-phospho-L-histidine.</text>
        <dbReference type="EC" id="2.7.13.3"/>
    </reaction>
</comment>
<protein>
    <recommendedName>
        <fullName evidence="3">histidine kinase</fullName>
        <ecNumber evidence="3">2.7.13.3</ecNumber>
    </recommendedName>
</protein>
<dbReference type="PANTHER" id="PTHR45436">
    <property type="entry name" value="SENSOR HISTIDINE KINASE YKOH"/>
    <property type="match status" value="1"/>
</dbReference>
<evidence type="ECO:0000259" key="13">
    <source>
        <dbReference type="PROSITE" id="PS50885"/>
    </source>
</evidence>
<dbReference type="CDD" id="cd06225">
    <property type="entry name" value="HAMP"/>
    <property type="match status" value="1"/>
</dbReference>
<dbReference type="SMART" id="SM00304">
    <property type="entry name" value="HAMP"/>
    <property type="match status" value="1"/>
</dbReference>
<dbReference type="SUPFAM" id="SSF47384">
    <property type="entry name" value="Homodimeric domain of signal transducing histidine kinase"/>
    <property type="match status" value="1"/>
</dbReference>
<dbReference type="PROSITE" id="PS50885">
    <property type="entry name" value="HAMP"/>
    <property type="match status" value="1"/>
</dbReference>
<organism evidence="14 15">
    <name type="scientific">Streptomyces coeruleoprunus</name>
    <dbReference type="NCBI Taxonomy" id="285563"/>
    <lineage>
        <taxon>Bacteria</taxon>
        <taxon>Bacillati</taxon>
        <taxon>Actinomycetota</taxon>
        <taxon>Actinomycetes</taxon>
        <taxon>Kitasatosporales</taxon>
        <taxon>Streptomycetaceae</taxon>
        <taxon>Streptomyces</taxon>
    </lineage>
</organism>
<evidence type="ECO:0000256" key="7">
    <source>
        <dbReference type="ARBA" id="ARBA00022777"/>
    </source>
</evidence>
<evidence type="ECO:0000259" key="12">
    <source>
        <dbReference type="PROSITE" id="PS50109"/>
    </source>
</evidence>
<gene>
    <name evidence="14" type="ORF">ACFPM3_12105</name>
</gene>
<dbReference type="InterPro" id="IPR036097">
    <property type="entry name" value="HisK_dim/P_sf"/>
</dbReference>
<dbReference type="InterPro" id="IPR003660">
    <property type="entry name" value="HAMP_dom"/>
</dbReference>
<keyword evidence="9" id="KW-0902">Two-component regulatory system</keyword>
<dbReference type="InterPro" id="IPR050428">
    <property type="entry name" value="TCS_sensor_his_kinase"/>
</dbReference>
<dbReference type="PRINTS" id="PR00344">
    <property type="entry name" value="BCTRLSENSOR"/>
</dbReference>
<dbReference type="Pfam" id="PF00512">
    <property type="entry name" value="HisKA"/>
    <property type="match status" value="1"/>
</dbReference>
<accession>A0ABV9XEL0</accession>
<keyword evidence="10 11" id="KW-0472">Membrane</keyword>
<feature type="domain" description="HAMP" evidence="13">
    <location>
        <begin position="189"/>
        <end position="242"/>
    </location>
</feature>
<dbReference type="SUPFAM" id="SSF55874">
    <property type="entry name" value="ATPase domain of HSP90 chaperone/DNA topoisomerase II/histidine kinase"/>
    <property type="match status" value="1"/>
</dbReference>
<dbReference type="EC" id="2.7.13.3" evidence="3"/>
<keyword evidence="6 11" id="KW-0812">Transmembrane</keyword>
<evidence type="ECO:0000256" key="1">
    <source>
        <dbReference type="ARBA" id="ARBA00000085"/>
    </source>
</evidence>
<dbReference type="CDD" id="cd00082">
    <property type="entry name" value="HisKA"/>
    <property type="match status" value="1"/>
</dbReference>
<keyword evidence="7 14" id="KW-0418">Kinase</keyword>
<dbReference type="Pfam" id="PF00672">
    <property type="entry name" value="HAMP"/>
    <property type="match status" value="1"/>
</dbReference>
<dbReference type="Pfam" id="PF02518">
    <property type="entry name" value="HATPase_c"/>
    <property type="match status" value="1"/>
</dbReference>
<dbReference type="GO" id="GO:0016301">
    <property type="term" value="F:kinase activity"/>
    <property type="evidence" value="ECO:0007669"/>
    <property type="project" value="UniProtKB-KW"/>
</dbReference>
<dbReference type="InterPro" id="IPR005467">
    <property type="entry name" value="His_kinase_dom"/>
</dbReference>
<dbReference type="SMART" id="SM00388">
    <property type="entry name" value="HisKA"/>
    <property type="match status" value="1"/>
</dbReference>
<dbReference type="Gene3D" id="3.30.565.10">
    <property type="entry name" value="Histidine kinase-like ATPase, C-terminal domain"/>
    <property type="match status" value="1"/>
</dbReference>
<dbReference type="Gene3D" id="1.10.287.130">
    <property type="match status" value="1"/>
</dbReference>
<comment type="subcellular location">
    <subcellularLocation>
        <location evidence="2">Cell membrane</location>
    </subcellularLocation>
</comment>
<dbReference type="InterPro" id="IPR003661">
    <property type="entry name" value="HisK_dim/P_dom"/>
</dbReference>
<evidence type="ECO:0000256" key="10">
    <source>
        <dbReference type="ARBA" id="ARBA00023136"/>
    </source>
</evidence>
<dbReference type="Gene3D" id="6.10.340.10">
    <property type="match status" value="1"/>
</dbReference>
<dbReference type="EMBL" id="JBHSJD010000007">
    <property type="protein sequence ID" value="MFC5022874.1"/>
    <property type="molecule type" value="Genomic_DNA"/>
</dbReference>
<keyword evidence="15" id="KW-1185">Reference proteome</keyword>
<evidence type="ECO:0000256" key="2">
    <source>
        <dbReference type="ARBA" id="ARBA00004236"/>
    </source>
</evidence>
<dbReference type="InterPro" id="IPR036890">
    <property type="entry name" value="HATPase_C_sf"/>
</dbReference>
<dbReference type="SMART" id="SM00387">
    <property type="entry name" value="HATPase_c"/>
    <property type="match status" value="1"/>
</dbReference>
<dbReference type="PROSITE" id="PS50109">
    <property type="entry name" value="HIS_KIN"/>
    <property type="match status" value="1"/>
</dbReference>
<evidence type="ECO:0000256" key="5">
    <source>
        <dbReference type="ARBA" id="ARBA00022679"/>
    </source>
</evidence>
<dbReference type="Proteomes" id="UP001595829">
    <property type="component" value="Unassembled WGS sequence"/>
</dbReference>
<feature type="domain" description="Histidine kinase" evidence="12">
    <location>
        <begin position="250"/>
        <end position="461"/>
    </location>
</feature>
<reference evidence="15" key="1">
    <citation type="journal article" date="2019" name="Int. J. Syst. Evol. Microbiol.">
        <title>The Global Catalogue of Microorganisms (GCM) 10K type strain sequencing project: providing services to taxonomists for standard genome sequencing and annotation.</title>
        <authorList>
            <consortium name="The Broad Institute Genomics Platform"/>
            <consortium name="The Broad Institute Genome Sequencing Center for Infectious Disease"/>
            <person name="Wu L."/>
            <person name="Ma J."/>
        </authorList>
    </citation>
    <scope>NUCLEOTIDE SEQUENCE [LARGE SCALE GENOMIC DNA]</scope>
    <source>
        <strain evidence="15">CGMCC 4.1648</strain>
    </source>
</reference>
<feature type="transmembrane region" description="Helical" evidence="11">
    <location>
        <begin position="166"/>
        <end position="192"/>
    </location>
</feature>
<evidence type="ECO:0000256" key="3">
    <source>
        <dbReference type="ARBA" id="ARBA00012438"/>
    </source>
</evidence>
<evidence type="ECO:0000256" key="4">
    <source>
        <dbReference type="ARBA" id="ARBA00022553"/>
    </source>
</evidence>
<dbReference type="PANTHER" id="PTHR45436:SF5">
    <property type="entry name" value="SENSOR HISTIDINE KINASE TRCS"/>
    <property type="match status" value="1"/>
</dbReference>
<sequence length="464" mass="49712">MQIRLLFTYLSLTALILLMLGIPLALSYALNEYHHMVTVRHQAVQDVAKDAGPVLSGESGESGENLEDRVRLYDLQNDTAIVVVDRAGKVVLTSRDDVRHARATLDPLLGRATKGEGTGMSHRMTHTLRPDPVAFAEPVYRGETVVGAVGAVAYTAALRKDVNDHVIILVGVAALALTAVALAGIPLSRWLLHPIERLDRTAQAIADGAYDVRARCTSGPPEIRRLSRAFDGMADRLVTLLNAQRSFVADASHQMRNPLTALRLRVEALETAIRPEGERQLEQAVAEAERLSAILDQMLRLARAEGVDRPAEPVDVAAVVAGRLAAWGEVAARKGVELAALEGDGAVCAAVPGHLEQILDVFVDNALHVSGKGDRVVVRYEAGEDAVRVHVVDQGPGMSPEECRRALDRFWRGSNSAARDGSGLGLAIAHALAESNCGSLRLDPAATGPGVDAQVILPRWSRPA</sequence>
<dbReference type="InterPro" id="IPR003594">
    <property type="entry name" value="HATPase_dom"/>
</dbReference>
<evidence type="ECO:0000256" key="9">
    <source>
        <dbReference type="ARBA" id="ARBA00023012"/>
    </source>
</evidence>
<dbReference type="CDD" id="cd00075">
    <property type="entry name" value="HATPase"/>
    <property type="match status" value="1"/>
</dbReference>
<name>A0ABV9XEL0_9ACTN</name>
<dbReference type="SUPFAM" id="SSF158472">
    <property type="entry name" value="HAMP domain-like"/>
    <property type="match status" value="1"/>
</dbReference>
<dbReference type="RefSeq" id="WP_345690452.1">
    <property type="nucleotide sequence ID" value="NZ_BAABIT010000001.1"/>
</dbReference>
<proteinExistence type="predicted"/>
<evidence type="ECO:0000256" key="6">
    <source>
        <dbReference type="ARBA" id="ARBA00022692"/>
    </source>
</evidence>
<evidence type="ECO:0000313" key="15">
    <source>
        <dbReference type="Proteomes" id="UP001595829"/>
    </source>
</evidence>
<keyword evidence="4" id="KW-0597">Phosphoprotein</keyword>
<feature type="transmembrane region" description="Helical" evidence="11">
    <location>
        <begin position="6"/>
        <end position="30"/>
    </location>
</feature>
<evidence type="ECO:0000313" key="14">
    <source>
        <dbReference type="EMBL" id="MFC5022874.1"/>
    </source>
</evidence>
<keyword evidence="5" id="KW-0808">Transferase</keyword>
<evidence type="ECO:0000256" key="8">
    <source>
        <dbReference type="ARBA" id="ARBA00022989"/>
    </source>
</evidence>
<comment type="caution">
    <text evidence="14">The sequence shown here is derived from an EMBL/GenBank/DDBJ whole genome shotgun (WGS) entry which is preliminary data.</text>
</comment>
<keyword evidence="8 11" id="KW-1133">Transmembrane helix</keyword>
<evidence type="ECO:0000256" key="11">
    <source>
        <dbReference type="SAM" id="Phobius"/>
    </source>
</evidence>